<dbReference type="AlphaFoldDB" id="A0A0C2MN32"/>
<dbReference type="EMBL" id="JWZT01003729">
    <property type="protein sequence ID" value="KII65775.1"/>
    <property type="molecule type" value="Genomic_DNA"/>
</dbReference>
<comment type="caution">
    <text evidence="1">The sequence shown here is derived from an EMBL/GenBank/DDBJ whole genome shotgun (WGS) entry which is preliminary data.</text>
</comment>
<dbReference type="Proteomes" id="UP000031668">
    <property type="component" value="Unassembled WGS sequence"/>
</dbReference>
<evidence type="ECO:0000313" key="2">
    <source>
        <dbReference type="Proteomes" id="UP000031668"/>
    </source>
</evidence>
<proteinExistence type="predicted"/>
<protein>
    <submittedName>
        <fullName evidence="1">Uncharacterized protein</fullName>
    </submittedName>
</protein>
<gene>
    <name evidence="1" type="ORF">RF11_00292</name>
</gene>
<evidence type="ECO:0000313" key="1">
    <source>
        <dbReference type="EMBL" id="KII65775.1"/>
    </source>
</evidence>
<name>A0A0C2MN32_THEKT</name>
<accession>A0A0C2MN32</accession>
<organism evidence="1 2">
    <name type="scientific">Thelohanellus kitauei</name>
    <name type="common">Myxosporean</name>
    <dbReference type="NCBI Taxonomy" id="669202"/>
    <lineage>
        <taxon>Eukaryota</taxon>
        <taxon>Metazoa</taxon>
        <taxon>Cnidaria</taxon>
        <taxon>Myxozoa</taxon>
        <taxon>Myxosporea</taxon>
        <taxon>Bivalvulida</taxon>
        <taxon>Platysporina</taxon>
        <taxon>Myxobolidae</taxon>
        <taxon>Thelohanellus</taxon>
    </lineage>
</organism>
<keyword evidence="2" id="KW-1185">Reference proteome</keyword>
<sequence>MPCKSTNFIDSRLNKKVALDLNANHESIGAILSQLIGDAEKSILVSETFYNLLDHHSLNWLDKSKDHNGEYLGGYKNLVYMADYRSRVLSASICEDLYIVNRLNAFEIVESRIHEIEYYKNVIGYYIK</sequence>
<reference evidence="1 2" key="1">
    <citation type="journal article" date="2014" name="Genome Biol. Evol.">
        <title>The genome of the myxosporean Thelohanellus kitauei shows adaptations to nutrient acquisition within its fish host.</title>
        <authorList>
            <person name="Yang Y."/>
            <person name="Xiong J."/>
            <person name="Zhou Z."/>
            <person name="Huo F."/>
            <person name="Miao W."/>
            <person name="Ran C."/>
            <person name="Liu Y."/>
            <person name="Zhang J."/>
            <person name="Feng J."/>
            <person name="Wang M."/>
            <person name="Wang M."/>
            <person name="Wang L."/>
            <person name="Yao B."/>
        </authorList>
    </citation>
    <scope>NUCLEOTIDE SEQUENCE [LARGE SCALE GENOMIC DNA]</scope>
    <source>
        <strain evidence="1">Wuqing</strain>
    </source>
</reference>